<dbReference type="InterPro" id="IPR017441">
    <property type="entry name" value="Protein_kinase_ATP_BS"/>
</dbReference>
<evidence type="ECO:0000256" key="4">
    <source>
        <dbReference type="ARBA" id="ARBA00022840"/>
    </source>
</evidence>
<evidence type="ECO:0000313" key="10">
    <source>
        <dbReference type="Proteomes" id="UP000324479"/>
    </source>
</evidence>
<dbReference type="SMART" id="SM00220">
    <property type="entry name" value="S_TKc"/>
    <property type="match status" value="1"/>
</dbReference>
<dbReference type="Pfam" id="PF00400">
    <property type="entry name" value="WD40"/>
    <property type="match status" value="1"/>
</dbReference>
<dbReference type="CDD" id="cd14014">
    <property type="entry name" value="STKc_PknB_like"/>
    <property type="match status" value="1"/>
</dbReference>
<evidence type="ECO:0000256" key="6">
    <source>
        <dbReference type="PROSITE-ProRule" id="PRU10141"/>
    </source>
</evidence>
<evidence type="ECO:0000313" key="9">
    <source>
        <dbReference type="EMBL" id="KAA5539587.1"/>
    </source>
</evidence>
<dbReference type="SMART" id="SM00320">
    <property type="entry name" value="WD40"/>
    <property type="match status" value="6"/>
</dbReference>
<feature type="region of interest" description="Disordered" evidence="7">
    <location>
        <begin position="245"/>
        <end position="332"/>
    </location>
</feature>
<protein>
    <submittedName>
        <fullName evidence="9">Protein kinase</fullName>
    </submittedName>
</protein>
<gene>
    <name evidence="9" type="ORF">FYK55_23730</name>
</gene>
<dbReference type="GO" id="GO:0004674">
    <property type="term" value="F:protein serine/threonine kinase activity"/>
    <property type="evidence" value="ECO:0007669"/>
    <property type="project" value="TreeGrafter"/>
</dbReference>
<keyword evidence="1" id="KW-0808">Transferase</keyword>
<feature type="binding site" evidence="6">
    <location>
        <position position="125"/>
    </location>
    <ligand>
        <name>ATP</name>
        <dbReference type="ChEBI" id="CHEBI:30616"/>
    </ligand>
</feature>
<reference evidence="9 10" key="1">
    <citation type="submission" date="2019-08" db="EMBL/GenBank/DDBJ databases">
        <authorList>
            <person name="Dhanesh K."/>
            <person name="Kumar G."/>
            <person name="Sasikala C."/>
            <person name="Venkata Ramana C."/>
        </authorList>
    </citation>
    <scope>NUCLEOTIDE SEQUENCE [LARGE SCALE GENOMIC DNA]</scope>
    <source>
        <strain evidence="9 10">JC645</strain>
    </source>
</reference>
<sequence length="1242" mass="137771">MSESETAAKQMPAPPPGRPTVDALAESFVDRIRRGEQPTIEEYCAKFPELAEEIRSLFSTLLLLEQGGEAFAAGAEQAASGASVRQRARPEILGEYRILREIGRGGMGVVYEAEHRTMRRRVALKVLAGHLAEQPRQLRRFYQEARLAGRLHHTNIVPVFEVGSDAGDHFYAMQFIAGQSLDSVVRELRQLRGLQSPRPQSTRPQATGDVIRSTIKGSLQHSLACRLQSDRLHTASELHTACDAVEQDLTEPESEVDNGASWSTADRSRSRPDGIAEERTGGGRSEVDVVSGGQGQESLPALSEVKTDPQGVGPGRLSTPASQTSQPNRAPDDDYFRRVAAIGLQIAEALQYAHGQGILHRDIKPSNIILDAAGVAWVADFGLAKRDEDDLTQSGDMVGTMRYMAPERFSGDADARSDLYGLGLTLYELITLRNAFHANDRGQLVRQICEQEPEKPCRIDPAIPIDLETIVLKLLEKTPERRYEHAEKLADDLRLFLADRPIGARRVSSAERLWRWCRRNPQQATLAGCVLFLIGLLTLGSLGFAYASARHASELQISQHRSTERLYESLQRSAEASRWSGRPGQSLHSVQDIARAAAILPDLDWDDARVRDERRRLRGAAISAMVLPDITPAKTWKVESPWTSHVTFTPAHDRYAQADRAGNVVIRSVHNDRELHRFPSPDAVGAVASIQFSPRADYLFVVYQGHGGFRWGAWNVSRGKFTAGQTVSSNLIGRFELSDQSVVLADRNRLMIHALSDAEVLAEQTLPAEIDAIALEPSGKRLVLWTRDQRLQVYSLQPWEKQFQWDELGGVATIAWNPDGDQIAVGFNDGRLVMRHADDQGRLTQRFQGHSGRVNRVHFTPSGDHLLSQAWDGTMRLWNVGTGGQLLRVEGTNLASSGLSRFDGKHLATTTTADFQLWDVSLDTPLRVLRSNRPMKNRWSVDIDPTGRWLASARDDGVELWQTDVARQVDFLPFRITSMGDSKDARFLPDGTGVVVSNGDGVRLVPTELRSDGTLAFLPERIRVLHDQPSAWVSLDRDGKRIGFRADASRMMARVVEMDFPDRRLVFGPHPALDHVRLSPDGKLAATTCWGGRGVHLWEVDTGKRLNETAIEPDATKNNVVFSPDSSHLMISTARHWVLVRAADGQVVQRFVRPRHDDWPGPLCYFPDGRTLVAAHSRFTLTLLEADSGDPLARLDAGSKVGFHDCGVSADANLLAAASDTNLHLWDLRALRSRLDRIGLDW</sequence>
<dbReference type="SUPFAM" id="SSF56112">
    <property type="entry name" value="Protein kinase-like (PK-like)"/>
    <property type="match status" value="1"/>
</dbReference>
<dbReference type="InterPro" id="IPR036322">
    <property type="entry name" value="WD40_repeat_dom_sf"/>
</dbReference>
<feature type="compositionally biased region" description="Polar residues" evidence="7">
    <location>
        <begin position="319"/>
        <end position="328"/>
    </location>
</feature>
<accession>A0A5M6CWI6</accession>
<feature type="repeat" description="WD" evidence="5">
    <location>
        <begin position="847"/>
        <end position="888"/>
    </location>
</feature>
<dbReference type="PANTHER" id="PTHR43289:SF34">
    <property type="entry name" value="SERINE_THREONINE-PROTEIN KINASE YBDM-RELATED"/>
    <property type="match status" value="1"/>
</dbReference>
<feature type="domain" description="Protein kinase" evidence="8">
    <location>
        <begin position="96"/>
        <end position="497"/>
    </location>
</feature>
<comment type="caution">
    <text evidence="9">The sequence shown here is derived from an EMBL/GenBank/DDBJ whole genome shotgun (WGS) entry which is preliminary data.</text>
</comment>
<dbReference type="Pfam" id="PF00069">
    <property type="entry name" value="Pkinase"/>
    <property type="match status" value="2"/>
</dbReference>
<dbReference type="Gene3D" id="1.10.510.10">
    <property type="entry name" value="Transferase(Phosphotransferase) domain 1"/>
    <property type="match status" value="1"/>
</dbReference>
<keyword evidence="10" id="KW-1185">Reference proteome</keyword>
<keyword evidence="4 6" id="KW-0067">ATP-binding</keyword>
<dbReference type="Gene3D" id="2.130.10.10">
    <property type="entry name" value="YVTN repeat-like/Quinoprotein amine dehydrogenase"/>
    <property type="match status" value="3"/>
</dbReference>
<dbReference type="PANTHER" id="PTHR43289">
    <property type="entry name" value="MITOGEN-ACTIVATED PROTEIN KINASE KINASE KINASE 20-RELATED"/>
    <property type="match status" value="1"/>
</dbReference>
<dbReference type="Proteomes" id="UP000324479">
    <property type="component" value="Unassembled WGS sequence"/>
</dbReference>
<evidence type="ECO:0000259" key="8">
    <source>
        <dbReference type="PROSITE" id="PS50011"/>
    </source>
</evidence>
<organism evidence="9 10">
    <name type="scientific">Roseiconus nitratireducens</name>
    <dbReference type="NCBI Taxonomy" id="2605748"/>
    <lineage>
        <taxon>Bacteria</taxon>
        <taxon>Pseudomonadati</taxon>
        <taxon>Planctomycetota</taxon>
        <taxon>Planctomycetia</taxon>
        <taxon>Pirellulales</taxon>
        <taxon>Pirellulaceae</taxon>
        <taxon>Roseiconus</taxon>
    </lineage>
</organism>
<dbReference type="PROSITE" id="PS00107">
    <property type="entry name" value="PROTEIN_KINASE_ATP"/>
    <property type="match status" value="1"/>
</dbReference>
<dbReference type="EMBL" id="VWOX01000018">
    <property type="protein sequence ID" value="KAA5539587.1"/>
    <property type="molecule type" value="Genomic_DNA"/>
</dbReference>
<feature type="region of interest" description="Disordered" evidence="7">
    <location>
        <begin position="1"/>
        <end position="21"/>
    </location>
</feature>
<dbReference type="InterPro" id="IPR008271">
    <property type="entry name" value="Ser/Thr_kinase_AS"/>
</dbReference>
<evidence type="ECO:0000256" key="5">
    <source>
        <dbReference type="PROSITE-ProRule" id="PRU00221"/>
    </source>
</evidence>
<dbReference type="SUPFAM" id="SSF50978">
    <property type="entry name" value="WD40 repeat-like"/>
    <property type="match status" value="2"/>
</dbReference>
<dbReference type="AlphaFoldDB" id="A0A5M6CWI6"/>
<proteinExistence type="predicted"/>
<dbReference type="PROSITE" id="PS50011">
    <property type="entry name" value="PROTEIN_KINASE_DOM"/>
    <property type="match status" value="1"/>
</dbReference>
<dbReference type="PROSITE" id="PS00108">
    <property type="entry name" value="PROTEIN_KINASE_ST"/>
    <property type="match status" value="1"/>
</dbReference>
<keyword evidence="2 6" id="KW-0547">Nucleotide-binding</keyword>
<dbReference type="InterPro" id="IPR001680">
    <property type="entry name" value="WD40_rpt"/>
</dbReference>
<name>A0A5M6CWI6_9BACT</name>
<keyword evidence="5" id="KW-0853">WD repeat</keyword>
<keyword evidence="3 9" id="KW-0418">Kinase</keyword>
<dbReference type="PROSITE" id="PS50294">
    <property type="entry name" value="WD_REPEATS_REGION"/>
    <property type="match status" value="1"/>
</dbReference>
<evidence type="ECO:0000256" key="3">
    <source>
        <dbReference type="ARBA" id="ARBA00022777"/>
    </source>
</evidence>
<evidence type="ECO:0000256" key="1">
    <source>
        <dbReference type="ARBA" id="ARBA00022679"/>
    </source>
</evidence>
<dbReference type="GO" id="GO:0005524">
    <property type="term" value="F:ATP binding"/>
    <property type="evidence" value="ECO:0007669"/>
    <property type="project" value="UniProtKB-UniRule"/>
</dbReference>
<dbReference type="InterPro" id="IPR015943">
    <property type="entry name" value="WD40/YVTN_repeat-like_dom_sf"/>
</dbReference>
<dbReference type="InterPro" id="IPR011009">
    <property type="entry name" value="Kinase-like_dom_sf"/>
</dbReference>
<feature type="compositionally biased region" description="Basic and acidic residues" evidence="7">
    <location>
        <begin position="266"/>
        <end position="287"/>
    </location>
</feature>
<dbReference type="RefSeq" id="WP_150079126.1">
    <property type="nucleotide sequence ID" value="NZ_VWOX01000018.1"/>
</dbReference>
<feature type="compositionally biased region" description="Acidic residues" evidence="7">
    <location>
        <begin position="245"/>
        <end position="256"/>
    </location>
</feature>
<dbReference type="PROSITE" id="PS50082">
    <property type="entry name" value="WD_REPEATS_2"/>
    <property type="match status" value="1"/>
</dbReference>
<evidence type="ECO:0000256" key="2">
    <source>
        <dbReference type="ARBA" id="ARBA00022741"/>
    </source>
</evidence>
<dbReference type="Gene3D" id="3.30.200.20">
    <property type="entry name" value="Phosphorylase Kinase, domain 1"/>
    <property type="match status" value="1"/>
</dbReference>
<evidence type="ECO:0000256" key="7">
    <source>
        <dbReference type="SAM" id="MobiDB-lite"/>
    </source>
</evidence>
<dbReference type="InterPro" id="IPR000719">
    <property type="entry name" value="Prot_kinase_dom"/>
</dbReference>